<dbReference type="InterPro" id="IPR006472">
    <property type="entry name" value="Citrate_lyase_asu"/>
</dbReference>
<dbReference type="GO" id="GO:0006084">
    <property type="term" value="P:acetyl-CoA metabolic process"/>
    <property type="evidence" value="ECO:0007669"/>
    <property type="project" value="UniProtKB-UniRule"/>
</dbReference>
<dbReference type="EC" id="4.1.3.6" evidence="1"/>
<comment type="subcellular location">
    <subcellularLocation>
        <location evidence="1">Cytoplasm</location>
    </subcellularLocation>
</comment>
<dbReference type="GO" id="GO:0009346">
    <property type="term" value="C:ATP-independent citrate lyase complex"/>
    <property type="evidence" value="ECO:0007669"/>
    <property type="project" value="UniProtKB-UniRule"/>
</dbReference>
<dbReference type="NCBIfam" id="TIGR01584">
    <property type="entry name" value="citF"/>
    <property type="match status" value="1"/>
</dbReference>
<dbReference type="SUPFAM" id="SSF100950">
    <property type="entry name" value="NagB/RpiA/CoA transferase-like"/>
    <property type="match status" value="2"/>
</dbReference>
<dbReference type="EC" id="2.8.3.10" evidence="1"/>
<proteinExistence type="predicted"/>
<dbReference type="PIRSF" id="PIRSF009451">
    <property type="entry name" value="Citrt_lyas_alpha"/>
    <property type="match status" value="1"/>
</dbReference>
<gene>
    <name evidence="2" type="primary">citF</name>
    <name evidence="2" type="ORF">ENF18_08310</name>
</gene>
<comment type="caution">
    <text evidence="2">The sequence shown here is derived from an EMBL/GenBank/DDBJ whole genome shotgun (WGS) entry which is preliminary data.</text>
</comment>
<accession>A0A7C0ZDZ5</accession>
<comment type="catalytic activity">
    <reaction evidence="1">
        <text>citrate + acetyl-CoA = (3S)-citryl-CoA + acetate</text>
        <dbReference type="Rhea" id="RHEA:19405"/>
        <dbReference type="ChEBI" id="CHEBI:16947"/>
        <dbReference type="ChEBI" id="CHEBI:30089"/>
        <dbReference type="ChEBI" id="CHEBI:57288"/>
        <dbReference type="ChEBI" id="CHEBI:57321"/>
        <dbReference type="EC" id="2.8.3.10"/>
    </reaction>
</comment>
<sequence>MIENKVGRLIPEEVNGRKLIPFKGAFDHIPDGEIKRRIPPPAKQKEKKLLKNIREAIEKCGIKDGAHISFHHHLRDGDYVVNMVMEEIANMGIKDIVLFPTALFPVHQPLVELIEKGVIRRIEGSMNGPVGYACSTGKIKDTCVLRSHGGRVRAVKAGEIKIDCAFIAASAADQYGNATGTFGKSRFGPLGFSLVDSEFADKVVVITDNLVDYPCHPSTIKSTYVDYVVEVDSIGDPEKIVSGTTRITRSPTRLQIAKYAVQFLDEVGVIRDGFSFQTGAGGISLAATKFIGDILKERNIRADFVLGGVTGLIVDLLKEGYVKVLLDGQLFDEAACDSLLNDPNHIEVSVEESYDIHSKGCIANYLDIAFLGATEVDLDFNVNVNTHSDGLLLHGIGGHQDAAAGAGITMITIPSYRNRLPVLREKVTTVTTPGETIDVIVTELGIAINPRREDLIEKTKGSKLPIMKIEELYSKLMKITGKPEEPELGERIIAIIDYRDGTTIDVVREVRE</sequence>
<evidence type="ECO:0000313" key="2">
    <source>
        <dbReference type="EMBL" id="HDI83774.1"/>
    </source>
</evidence>
<comment type="catalytic activity">
    <reaction evidence="1">
        <text>citrate = oxaloacetate + acetate</text>
        <dbReference type="Rhea" id="RHEA:10760"/>
        <dbReference type="ChEBI" id="CHEBI:16452"/>
        <dbReference type="ChEBI" id="CHEBI:16947"/>
        <dbReference type="ChEBI" id="CHEBI:30089"/>
        <dbReference type="EC" id="4.1.3.6"/>
    </reaction>
</comment>
<dbReference type="InterPro" id="IPR037171">
    <property type="entry name" value="NagB/RpiA_transferase-like"/>
</dbReference>
<dbReference type="PANTHER" id="PTHR40596:SF1">
    <property type="entry name" value="CITRATE LYASE ALPHA CHAIN"/>
    <property type="match status" value="1"/>
</dbReference>
<dbReference type="Proteomes" id="UP000885847">
    <property type="component" value="Unassembled WGS sequence"/>
</dbReference>
<dbReference type="EMBL" id="DQWE01000390">
    <property type="protein sequence ID" value="HDI83774.1"/>
    <property type="molecule type" value="Genomic_DNA"/>
</dbReference>
<dbReference type="Pfam" id="PF04223">
    <property type="entry name" value="CitF"/>
    <property type="match status" value="1"/>
</dbReference>
<dbReference type="GO" id="GO:0005737">
    <property type="term" value="C:cytoplasm"/>
    <property type="evidence" value="ECO:0007669"/>
    <property type="project" value="UniProtKB-SubCell"/>
</dbReference>
<evidence type="ECO:0000256" key="1">
    <source>
        <dbReference type="PIRNR" id="PIRNR009451"/>
    </source>
</evidence>
<keyword evidence="1" id="KW-0963">Cytoplasm</keyword>
<organism evidence="2">
    <name type="scientific">candidate division WOR-3 bacterium</name>
    <dbReference type="NCBI Taxonomy" id="2052148"/>
    <lineage>
        <taxon>Bacteria</taxon>
        <taxon>Bacteria division WOR-3</taxon>
    </lineage>
</organism>
<keyword evidence="1 2" id="KW-0808">Transferase</keyword>
<dbReference type="GO" id="GO:0008814">
    <property type="term" value="F:citrate CoA-transferase activity"/>
    <property type="evidence" value="ECO:0007669"/>
    <property type="project" value="UniProtKB-UniRule"/>
</dbReference>
<reference evidence="2" key="1">
    <citation type="journal article" date="2020" name="mSystems">
        <title>Genome- and Community-Level Interaction Insights into Carbon Utilization and Element Cycling Functions of Hydrothermarchaeota in Hydrothermal Sediment.</title>
        <authorList>
            <person name="Zhou Z."/>
            <person name="Liu Y."/>
            <person name="Xu W."/>
            <person name="Pan J."/>
            <person name="Luo Z.H."/>
            <person name="Li M."/>
        </authorList>
    </citation>
    <scope>NUCLEOTIDE SEQUENCE [LARGE SCALE GENOMIC DNA]</scope>
    <source>
        <strain evidence="2">HyVt-102</strain>
    </source>
</reference>
<dbReference type="Gene3D" id="3.40.1080.10">
    <property type="entry name" value="Glutaconate Coenzyme A-transferase"/>
    <property type="match status" value="2"/>
</dbReference>
<dbReference type="PANTHER" id="PTHR40596">
    <property type="entry name" value="CITRATE LYASE ALPHA CHAIN"/>
    <property type="match status" value="1"/>
</dbReference>
<name>A0A7C0ZDZ5_UNCW3</name>
<keyword evidence="1 2" id="KW-0456">Lyase</keyword>
<dbReference type="GO" id="GO:0008815">
    <property type="term" value="F:citrate (pro-3S)-lyase activity"/>
    <property type="evidence" value="ECO:0007669"/>
    <property type="project" value="UniProtKB-UniRule"/>
</dbReference>
<dbReference type="AlphaFoldDB" id="A0A7C0ZDZ5"/>
<protein>
    <recommendedName>
        <fullName evidence="1">Citrate lyase alpha chain</fullName>
        <shortName evidence="1">Citrase alpha chain</shortName>
        <ecNumber evidence="1">2.8.3.10</ecNumber>
        <ecNumber evidence="1">4.1.3.6</ecNumber>
    </recommendedName>
    <alternativeName>
        <fullName evidence="1">Citrate (pro-3S)-lyase alpha chain</fullName>
    </alternativeName>
    <alternativeName>
        <fullName evidence="1">Citrate CoA-transferase subunit</fullName>
    </alternativeName>
</protein>